<dbReference type="InterPro" id="IPR000403">
    <property type="entry name" value="PI3/4_kinase_cat_dom"/>
</dbReference>
<protein>
    <submittedName>
        <fullName evidence="6">Uncharacterized protein</fullName>
    </submittedName>
</protein>
<feature type="compositionally biased region" description="Basic and acidic residues" evidence="2">
    <location>
        <begin position="2191"/>
        <end position="2204"/>
    </location>
</feature>
<dbReference type="Pfam" id="PF00454">
    <property type="entry name" value="PI3_PI4_kinase"/>
    <property type="match status" value="1"/>
</dbReference>
<evidence type="ECO:0000313" key="6">
    <source>
        <dbReference type="EMBL" id="EIE23491.1"/>
    </source>
</evidence>
<feature type="region of interest" description="Disordered" evidence="2">
    <location>
        <begin position="1097"/>
        <end position="1168"/>
    </location>
</feature>
<evidence type="ECO:0000259" key="3">
    <source>
        <dbReference type="PROSITE" id="PS50290"/>
    </source>
</evidence>
<dbReference type="InterPro" id="IPR003151">
    <property type="entry name" value="PIK-rel_kinase_FAT"/>
</dbReference>
<gene>
    <name evidence="6" type="ORF">COCSUDRAFT_65942</name>
</gene>
<feature type="compositionally biased region" description="Pro residues" evidence="2">
    <location>
        <begin position="2852"/>
        <end position="2867"/>
    </location>
</feature>
<feature type="region of interest" description="Disordered" evidence="2">
    <location>
        <begin position="3649"/>
        <end position="3749"/>
    </location>
</feature>
<organism evidence="6 7">
    <name type="scientific">Coccomyxa subellipsoidea (strain C-169)</name>
    <name type="common">Green microalga</name>
    <dbReference type="NCBI Taxonomy" id="574566"/>
    <lineage>
        <taxon>Eukaryota</taxon>
        <taxon>Viridiplantae</taxon>
        <taxon>Chlorophyta</taxon>
        <taxon>core chlorophytes</taxon>
        <taxon>Trebouxiophyceae</taxon>
        <taxon>Trebouxiophyceae incertae sedis</taxon>
        <taxon>Coccomyxaceae</taxon>
        <taxon>Coccomyxa</taxon>
        <taxon>Coccomyxa subellipsoidea</taxon>
    </lineage>
</organism>
<dbReference type="Proteomes" id="UP000007264">
    <property type="component" value="Unassembled WGS sequence"/>
</dbReference>
<dbReference type="SMART" id="SM01343">
    <property type="entry name" value="FATC"/>
    <property type="match status" value="1"/>
</dbReference>
<sequence>MTKMLASSDFEGLAQALQAPDAGVEQQLARMTEIRESIELVHTQEYGKLPHNDFLRPHAVVLMQAALNVLNTDNEENGLLCLRITFDLHKAFRPNLEELVFEGVSASYKNYFEPGPEGRQMQDIIPTTQSFKIVAETPIQVMFLINLYSRSVNQYVPVLAPLMVNAVSLPGLPAAVQQDNKLKALASDFRNAQVKILSFLTYLLRQFPGVIRPHQESISTSLVRALQACPDSVQMRRELLIATRHVLTTSVRGGFLGELETLLKEETLVGRGRQCQTELRPLAFSMLAELVHHVRSDLTFAHLSRVIYLFCRRAPAPRCSKWAFPFELWQMNLHDSTLPVSVECTSVRLLLNLVEVVFARRADVRSAEAHRQLLAGILDAFTSKLSSLHHRLPLLLSYVAEREALQVKAEAEAKASEAAAASAGDAAPAQAAPPADQPQGAAPATAAAAAAFPAPEGGQGAAAGVPKAQDSQADAAKQSIPAKPPEVPRLKVLYIQERSEHDKQVSDAKLILSTLIMGMKTLLYSITNYGNTIVSSQPGTPQLPSMGLREAEIRLATRTIKRGLPCLQLYGDRAGQEPRVYDRHADIYDTFADMFTVLTNPRDVIEVFSLQMPRFFDAIIENPRLLRVVGTLFASPPIGPPFAQEGELTLKLLNLFLDALTKFPGLEGVLAPFFHELVSKTLARLHNSTAKEGYLDLLLALFRAISMLRQQGGAVVNGVASGESLCALFTGSGVGVTNPPLLVPTIDHLTALLEGPRSGPYKSALLELLLIMPCRLSEILSVLGRLMAPLVAALSGNEALVTLSIRTLEYWVDSLNPEFLEPAMLPVIPQLMRALWSHLRPLPYNFSAKALALLGKLGGRNRRFLKDPLELDLKDNPEHGLRLILTFQPSTSFLVPLDRCLALSSQSLLAPTSKQSVHEKREALRFLHICLASVLNLRSPDDSELPGTSMDKLTSMLFGNQAPPHIEPTPAVTEMGVKTKTQLLAERQVLRQLITSVIAASADKDLQPQGADYTLGVCRHFALLFAAGASAPLPSVPAGTETSRTARMSSLKELDPHIFLDALVEVLSEEDADRVDAAVKGIEAFVDTLMLVTETQNELSKAGGPEEASAADDVSPAEPMNVDAASPAQETTAAGAATENGTADPAAQKETTPRPGSPKRPTVSSAEGSWPASLDELLARVLHCCYGDSWATRIGGLAAVGLLAKKLPAVQLRARLPLCVRALLTVMRGLPEHAISQVQELRATLTGLLHRCLIEGRPLPTPAEVKASSQRVGAEGTSVTEGTSAVEAKDEAAGAGQDTPMPNAKEPEQPAAAAPAPTAAADVAPAAAGEQPPISLPRMSSSVSAEMAISPGGAAAEDISPRGSKEESAADKAPSMEPLDEGTDRTLAGVVQVVSHELLSPRSSEALRKLADECLKASPNHSRLPAAVVCKASGRTSAQLLKPLLEKLSPPLEKRRLMPLKHANLQIGNAAAFTYCMQQKPPLLPLSQEVVMVISDAYVLSEMDDANLTAQLAGLQRVSGDTTKVADQLRSVCLSMLCAAMQWDDFRDSGDLAELRGRIIQIFFKHLTSSNEVAVCMSQEGLSAVIAHQKMPKHLLQTSLRPILVNLAYYNKLKLPLLRGLARLLNLLASWFNVTLGEKLIDHLKKWLEPEKLLQVTHSWEPGQECHIAAAILDLFHLLPPPAVKFLESGERPGLVVLMIELEGALAQMPSNTEPTKMWSPYREPLARFLNKYPEEAVTYFLERKRMANPSYIHRFIDILRSPLGQPLLSQLAASSDKLAELINFPFVAPPPPEQLTPEQIQDEKAKVAAHFHAVHLIAIVTKLLPEWLPQPLFELLLHQVEDEERLERAQLYESKRLAKALLSYLSRHHDLVGPLFDLLDIFTVRTRVDFAFLKDYLKTTILRHFLEVFQQQSRPQEQLVQAASLLVLPMLEAGYEAGKAIVDDDALTTMVTIMFDPPDDLASAYGEGMKMELLQLATLLIRRAPQQLVQHRKELIKFGWNHLKRDDSAAKYYAFLNVCHFLDAYQAPEKIVLQVFVALLRTCQPDGRRVLVRQALDTLTPALVRRLAPGDAKYPIWVRYTKKVLVEEGHSMPHLIHIWQLIVRHADLFYSSRTQFMTQMVNGLMKLGLPQNATLENRRLSLDLAGLVVHWEQRRIAESEAAPTAAADASQAEPISLKRRREGGSGIPTEIKEEVEAAEEGRPAKQPRTEGTPSNGQAAPDQQAAQQPAGPEASGSAGAAANAAAEAQVLADVDPSLAQARQASSSADEDCKLTPTMQEMVLVFLIRMAFLLGDGHKEAEYQTLHKHTLALFGEALSLWPNVPIKINFINKLLESNIAHNQDPPPALVTGLKLMKQALVVQPTLFMQVSHQALIYVLEPAFTSSHNTVVSLLCDMLERLYKEFYTVPKTNEPPPTIPPQVSEVNHRVHEIMQHHLTQAYNQNVPLTPASPAGLLGVCASLRVLSTLEAFAPDYVARFTPLLVKLLNRVARDHASPGGLVLDPTRQPLGRSPREGGDMGEPEYGTLTWATLAALKLAANKVLMQADRKKLFLQTLVLLITGNAAKHTDPAILMGILTIVRSWLLNPQPHSAAPNKPPELVSLTEKEAILFLQRLASLARNGWTRGPLQQRWESTFLEMIHSLCTSTNLGDGLRVDVFDKVERVFLLGLRASDPAMRRKFFDLYNSAIPVTLFDRLRFIVCSQDWEHLADTFWLKQGLDLVLAVLVEKEPIKLAPNSAQIPALLAQTKQNIFHLKPHQSPAPQQQQQQQQPPALQAAIAAPPGGQPAADGAVAAPVENSDMPASTAQQPPAPDASQAVPKTEPGTDLQQQGQPMDVDPKPEEAGQQAGAMAAPPVPQPLPGQIPPPAAPHALPGPKMEPGAPAAVGARPSEAAAQQPNGALPGPVVPIAAHAHAGASGSGEMAPPPPVPQGLPKTQSGAIQLPTLLSMQSGLSTTGGNAGIQLPQWPQPPGPPPDGADAAERPAEVAAQGIEEPKVPAGPMLREATSGLAIPEAVDELMREHLRFLYKEGSYEVQDMVSTVTEVAHGDAHMACHLWVLVFPIVWATLSEKKEQQIQLAKPIIALLSKEYHLRQAQQRPNVVQALLEGISLSQPQPKIPSELIKFLGKTYNAWHIAIPLLESHVMLFPTETRCFDALAELYSMLNEEDVLFGLWKRRGAAEETRAALSCIQHGVLQQGQDYLLDAIRKAANNQFPPLSADGRGVPSKGEQAQWTKQYLACAAELSQWEVVAEYASVTENYAQMAECLWRLHDWMRLKDIVLPKANVEDTPQSEMIRTYVKLQEGDIIEGDKHTSAGIGKALEKWWQLPEVGVWPQLQQLACFQRLDILETWRLRTPNEWEPLGTWADVLNWRNAIYNVVINAFKNVGDMAPHLHQLGYRDKAWSVNRLAAIARKHDCPEVCKNIIATQYGFNAMEVQEAFVKIREQAQAFLEQPDQLIAGLNLLSGQNLDYFQTPHQAELFRLEGLFHRALNDPEAANRAFSTSLSLWPQLAAGWLSWGDFCDSRAKANGSEASWLENAVVCYMQAIRHGSAPARAMMPRILTLFSFHDSTGAVTQAIRKNSRQVPLNVWLPWLPQLQTSLQRPEAALVKDLLAQLATTYPQAVYYGLRTILLSLREAAVKAVQEVRQAARTSSGAMPATPSLLADQPSASAASTGALPGGGPTASLSSGGAGGAVSGAGQAANGMDTDSAAREVRSSGNVVDSEAPAGEGARAADGSSPSGQAAKPLEKPPEVVAFEAGKEIMDLLRSKHPHSTGSLELMMSEIGTRFVPKAEERLLAVVHALLHRCYKMPFSNNAEVPASLKKELSGVCKACFSNEHMARHGRLMGEYRDQFVRDLDPASPGWPATLGELSGRLKQWRATLQSTEQAFTDVEMPGQYLGGAEVAPESVVFLERIGSNVGIVRRHATSYRRLALHGSDGKTVHFLVQTGQHWSNTSGAADERMMQLLRNMNRLLDKHPQSRRRHLAWHTPIIVPVYPQVRLVEEELSYCSYGEAYEVNCARYGREADMPIAHFKKRCCSPSGNLISDPNGEIRLQAYHEIETRLVTETVFSQYMYKTLPTSNHLWAFKKQFCTQMALSGLLSHMLLIGGRTPYKILFARASGKTFQIDFYPVYDQRGMLERSEPVPFRLTRNLHTFFTPFGIEGVFVSAMAAAAQAVLGPNNNLADLLALFFRDDITAWSQRRQQRGGAWRHPQLKQLVDHNIDQCLKRMGHVAPSRPQEGVPASVQRGAQELVESALNPRNLCRMDPTWHPWF</sequence>
<feature type="compositionally biased region" description="Low complexity" evidence="2">
    <location>
        <begin position="1124"/>
        <end position="1143"/>
    </location>
</feature>
<accession>I0YYM2</accession>
<dbReference type="InterPro" id="IPR046805">
    <property type="entry name" value="Tra1_ring"/>
</dbReference>
<feature type="compositionally biased region" description="Pro residues" evidence="2">
    <location>
        <begin position="2965"/>
        <end position="2974"/>
    </location>
</feature>
<dbReference type="InterPro" id="IPR016024">
    <property type="entry name" value="ARM-type_fold"/>
</dbReference>
<evidence type="ECO:0000256" key="2">
    <source>
        <dbReference type="SAM" id="MobiDB-lite"/>
    </source>
</evidence>
<dbReference type="SUPFAM" id="SSF48371">
    <property type="entry name" value="ARM repeat"/>
    <property type="match status" value="2"/>
</dbReference>
<dbReference type="GO" id="GO:0006355">
    <property type="term" value="P:regulation of DNA-templated transcription"/>
    <property type="evidence" value="ECO:0007669"/>
    <property type="project" value="TreeGrafter"/>
</dbReference>
<feature type="compositionally biased region" description="Basic and acidic residues" evidence="2">
    <location>
        <begin position="1359"/>
        <end position="1370"/>
    </location>
</feature>
<feature type="compositionally biased region" description="Low complexity" evidence="2">
    <location>
        <begin position="2160"/>
        <end position="2175"/>
    </location>
</feature>
<evidence type="ECO:0000313" key="7">
    <source>
        <dbReference type="Proteomes" id="UP000007264"/>
    </source>
</evidence>
<evidence type="ECO:0000259" key="4">
    <source>
        <dbReference type="PROSITE" id="PS51189"/>
    </source>
</evidence>
<dbReference type="Gene3D" id="1.10.1070.11">
    <property type="entry name" value="Phosphatidylinositol 3-/4-kinase, catalytic domain"/>
    <property type="match status" value="1"/>
</dbReference>
<feature type="region of interest" description="Disordered" evidence="2">
    <location>
        <begin position="2160"/>
        <end position="2242"/>
    </location>
</feature>
<feature type="domain" description="FAT" evidence="4">
    <location>
        <begin position="3120"/>
        <end position="3632"/>
    </location>
</feature>
<feature type="region of interest" description="Disordered" evidence="2">
    <location>
        <begin position="2754"/>
        <end position="2935"/>
    </location>
</feature>
<dbReference type="Pfam" id="PF20175">
    <property type="entry name" value="Tra1_central"/>
    <property type="match status" value="2"/>
</dbReference>
<feature type="region of interest" description="Disordered" evidence="2">
    <location>
        <begin position="419"/>
        <end position="482"/>
    </location>
</feature>
<dbReference type="GO" id="GO:0005634">
    <property type="term" value="C:nucleus"/>
    <property type="evidence" value="ECO:0007669"/>
    <property type="project" value="TreeGrafter"/>
</dbReference>
<dbReference type="EMBL" id="AGSI01000007">
    <property type="protein sequence ID" value="EIE23491.1"/>
    <property type="molecule type" value="Genomic_DNA"/>
</dbReference>
<keyword evidence="7" id="KW-1185">Reference proteome</keyword>
<dbReference type="GO" id="GO:0006281">
    <property type="term" value="P:DNA repair"/>
    <property type="evidence" value="ECO:0007669"/>
    <property type="project" value="TreeGrafter"/>
</dbReference>
<dbReference type="Pfam" id="PF20206">
    <property type="entry name" value="Tra1_ring"/>
    <property type="match status" value="2"/>
</dbReference>
<dbReference type="KEGG" id="csl:COCSUDRAFT_65942"/>
<dbReference type="GO" id="GO:0035267">
    <property type="term" value="C:NuA4 histone acetyltransferase complex"/>
    <property type="evidence" value="ECO:0007669"/>
    <property type="project" value="TreeGrafter"/>
</dbReference>
<name>I0YYM2_COCSC</name>
<feature type="compositionally biased region" description="Low complexity" evidence="2">
    <location>
        <begin position="2842"/>
        <end position="2851"/>
    </location>
</feature>
<dbReference type="InterPro" id="IPR036940">
    <property type="entry name" value="PI3/4_kinase_cat_sf"/>
</dbReference>
<dbReference type="GeneID" id="17041483"/>
<dbReference type="PANTHER" id="PTHR11139">
    <property type="entry name" value="ATAXIA TELANGIECTASIA MUTATED ATM -RELATED"/>
    <property type="match status" value="1"/>
</dbReference>
<proteinExistence type="inferred from homology"/>
<dbReference type="PROSITE" id="PS51189">
    <property type="entry name" value="FAT"/>
    <property type="match status" value="1"/>
</dbReference>
<feature type="compositionally biased region" description="Low complexity" evidence="2">
    <location>
        <begin position="1310"/>
        <end position="1328"/>
    </location>
</feature>
<dbReference type="SMART" id="SM00146">
    <property type="entry name" value="PI3Kc"/>
    <property type="match status" value="1"/>
</dbReference>
<dbReference type="OrthoDB" id="5570127at2759"/>
<feature type="region of interest" description="Disordered" evidence="2">
    <location>
        <begin position="2948"/>
        <end position="2983"/>
    </location>
</feature>
<feature type="domain" description="FATC" evidence="5">
    <location>
        <begin position="4237"/>
        <end position="4273"/>
    </location>
</feature>
<feature type="compositionally biased region" description="Low complexity" evidence="2">
    <location>
        <begin position="2908"/>
        <end position="2919"/>
    </location>
</feature>
<dbReference type="RefSeq" id="XP_005648035.1">
    <property type="nucleotide sequence ID" value="XM_005647978.1"/>
</dbReference>
<evidence type="ECO:0000259" key="5">
    <source>
        <dbReference type="PROSITE" id="PS51190"/>
    </source>
</evidence>
<feature type="domain" description="PI3K/PI4K catalytic" evidence="3">
    <location>
        <begin position="3915"/>
        <end position="4240"/>
    </location>
</feature>
<feature type="region of interest" description="Disordered" evidence="2">
    <location>
        <begin position="1263"/>
        <end position="1382"/>
    </location>
</feature>
<dbReference type="CDD" id="cd05163">
    <property type="entry name" value="PIKK_TRRAP"/>
    <property type="match status" value="1"/>
</dbReference>
<dbReference type="SUPFAM" id="SSF56112">
    <property type="entry name" value="Protein kinase-like (PK-like)"/>
    <property type="match status" value="1"/>
</dbReference>
<dbReference type="eggNOG" id="KOG0889">
    <property type="taxonomic scope" value="Eukaryota"/>
</dbReference>
<dbReference type="Pfam" id="PF02259">
    <property type="entry name" value="FAT"/>
    <property type="match status" value="1"/>
</dbReference>
<dbReference type="InterPro" id="IPR014009">
    <property type="entry name" value="PIK_FAT"/>
</dbReference>
<feature type="compositionally biased region" description="Low complexity" evidence="2">
    <location>
        <begin position="2218"/>
        <end position="2242"/>
    </location>
</feature>
<evidence type="ECO:0000256" key="1">
    <source>
        <dbReference type="ARBA" id="ARBA00007234"/>
    </source>
</evidence>
<feature type="compositionally biased region" description="Low complexity" evidence="2">
    <location>
        <begin position="419"/>
        <end position="479"/>
    </location>
</feature>
<dbReference type="PROSITE" id="PS50290">
    <property type="entry name" value="PI3_4_KINASE_3"/>
    <property type="match status" value="1"/>
</dbReference>
<feature type="compositionally biased region" description="Polar residues" evidence="2">
    <location>
        <begin position="1267"/>
        <end position="1283"/>
    </location>
</feature>
<comment type="similarity">
    <text evidence="1">Belongs to the PI3/PI4-kinase family. TRA1 subfamily.</text>
</comment>
<dbReference type="InterPro" id="IPR011009">
    <property type="entry name" value="Kinase-like_dom_sf"/>
</dbReference>
<feature type="compositionally biased region" description="Low complexity" evidence="2">
    <location>
        <begin position="2801"/>
        <end position="2818"/>
    </location>
</feature>
<reference evidence="6 7" key="1">
    <citation type="journal article" date="2012" name="Genome Biol.">
        <title>The genome of the polar eukaryotic microalga coccomyxa subellipsoidea reveals traits of cold adaptation.</title>
        <authorList>
            <person name="Blanc G."/>
            <person name="Agarkova I."/>
            <person name="Grimwood J."/>
            <person name="Kuo A."/>
            <person name="Brueggeman A."/>
            <person name="Dunigan D."/>
            <person name="Gurnon J."/>
            <person name="Ladunga I."/>
            <person name="Lindquist E."/>
            <person name="Lucas S."/>
            <person name="Pangilinan J."/>
            <person name="Proschold T."/>
            <person name="Salamov A."/>
            <person name="Schmutz J."/>
            <person name="Weeks D."/>
            <person name="Yamada T."/>
            <person name="Claverie J.M."/>
            <person name="Grigoriev I."/>
            <person name="Van Etten J."/>
            <person name="Lomsadze A."/>
            <person name="Borodovsky M."/>
        </authorList>
    </citation>
    <scope>NUCLEOTIDE SEQUENCE [LARGE SCALE GENOMIC DNA]</scope>
    <source>
        <strain evidence="6 7">C-169</strain>
    </source>
</reference>
<comment type="caution">
    <text evidence="6">The sequence shown here is derived from an EMBL/GenBank/DDBJ whole genome shotgun (WGS) entry which is preliminary data.</text>
</comment>
<dbReference type="STRING" id="574566.I0YYM2"/>
<dbReference type="InterPro" id="IPR050517">
    <property type="entry name" value="DDR_Repair_Kinase"/>
</dbReference>
<feature type="region of interest" description="Disordered" evidence="2">
    <location>
        <begin position="2497"/>
        <end position="2520"/>
    </location>
</feature>
<dbReference type="PANTHER" id="PTHR11139:SF1">
    <property type="entry name" value="TRANSFORMATION_TRANSCRIPTION DOMAIN-ASSOCIATED PROTEIN"/>
    <property type="match status" value="1"/>
</dbReference>
<dbReference type="PROSITE" id="PS51190">
    <property type="entry name" value="FATC"/>
    <property type="match status" value="1"/>
</dbReference>
<dbReference type="GO" id="GO:0000124">
    <property type="term" value="C:SAGA complex"/>
    <property type="evidence" value="ECO:0007669"/>
    <property type="project" value="TreeGrafter"/>
</dbReference>
<feature type="compositionally biased region" description="Low complexity" evidence="2">
    <location>
        <begin position="2756"/>
        <end position="2794"/>
    </location>
</feature>
<dbReference type="InterPro" id="IPR003152">
    <property type="entry name" value="FATC_dom"/>
</dbReference>
<dbReference type="Pfam" id="PF02260">
    <property type="entry name" value="FATC"/>
    <property type="match status" value="1"/>
</dbReference>
<dbReference type="InterPro" id="IPR046807">
    <property type="entry name" value="Tra1_central"/>
</dbReference>